<accession>A0A9Q0RDB2</accession>
<dbReference type="OMA" id="ICKREEW"/>
<feature type="transmembrane region" description="Helical" evidence="4">
    <location>
        <begin position="1582"/>
        <end position="1604"/>
    </location>
</feature>
<evidence type="ECO:0000256" key="1">
    <source>
        <dbReference type="ARBA" id="ARBA00022614"/>
    </source>
</evidence>
<evidence type="ECO:0000313" key="6">
    <source>
        <dbReference type="Proteomes" id="UP001149090"/>
    </source>
</evidence>
<dbReference type="Pfam" id="PF12799">
    <property type="entry name" value="LRR_4"/>
    <property type="match status" value="1"/>
</dbReference>
<dbReference type="PROSITE" id="PS51450">
    <property type="entry name" value="LRR"/>
    <property type="match status" value="5"/>
</dbReference>
<dbReference type="InterPro" id="IPR050576">
    <property type="entry name" value="Cilia_flagella_integrity"/>
</dbReference>
<name>A0A9Q0RDB2_ANAIG</name>
<feature type="transmembrane region" description="Helical" evidence="4">
    <location>
        <begin position="1674"/>
        <end position="1695"/>
    </location>
</feature>
<protein>
    <submittedName>
        <fullName evidence="5">Leucine rich repeat protein</fullName>
    </submittedName>
</protein>
<dbReference type="PANTHER" id="PTHR45973:SF35">
    <property type="entry name" value="LEUCINE-RICH REPEAT-CONTAINING PROTEIN 43"/>
    <property type="match status" value="1"/>
</dbReference>
<proteinExistence type="predicted"/>
<dbReference type="SUPFAM" id="SSF52058">
    <property type="entry name" value="L domain-like"/>
    <property type="match status" value="3"/>
</dbReference>
<dbReference type="InterPro" id="IPR003591">
    <property type="entry name" value="Leu-rich_rpt_typical-subtyp"/>
</dbReference>
<feature type="transmembrane region" description="Helical" evidence="4">
    <location>
        <begin position="1779"/>
        <end position="1812"/>
    </location>
</feature>
<dbReference type="SMART" id="SM00369">
    <property type="entry name" value="LRR_TYP"/>
    <property type="match status" value="8"/>
</dbReference>
<dbReference type="SMART" id="SM00365">
    <property type="entry name" value="LRR_SD22"/>
    <property type="match status" value="7"/>
</dbReference>
<feature type="transmembrane region" description="Helical" evidence="4">
    <location>
        <begin position="1853"/>
        <end position="1873"/>
    </location>
</feature>
<evidence type="ECO:0000256" key="4">
    <source>
        <dbReference type="SAM" id="Phobius"/>
    </source>
</evidence>
<dbReference type="InterPro" id="IPR001611">
    <property type="entry name" value="Leu-rich_rpt"/>
</dbReference>
<dbReference type="PANTHER" id="PTHR45973">
    <property type="entry name" value="PROTEIN PHOSPHATASE 1 REGULATORY SUBUNIT SDS22-RELATED"/>
    <property type="match status" value="1"/>
</dbReference>
<dbReference type="Proteomes" id="UP001149090">
    <property type="component" value="Unassembled WGS sequence"/>
</dbReference>
<feature type="transmembrane region" description="Helical" evidence="4">
    <location>
        <begin position="1824"/>
        <end position="1841"/>
    </location>
</feature>
<feature type="coiled-coil region" evidence="3">
    <location>
        <begin position="1708"/>
        <end position="1750"/>
    </location>
</feature>
<feature type="transmembrane region" description="Helical" evidence="4">
    <location>
        <begin position="1625"/>
        <end position="1645"/>
    </location>
</feature>
<gene>
    <name evidence="5" type="ORF">M0811_01180</name>
</gene>
<evidence type="ECO:0000313" key="5">
    <source>
        <dbReference type="EMBL" id="KAJ5074549.1"/>
    </source>
</evidence>
<keyword evidence="4" id="KW-0472">Membrane</keyword>
<sequence>MKSNSNSFERNQLSSDLSIIEEKEIEKEIEIPNQTQKIDNINFEQSKLYKLPELKQNSQKIQVQNPFEKQNQDIHKGMKPTIQINIDKNMISFEEPAFGLEPLGFDIQKYNQERKNRSFLHFVPDFFSDDSSPLRFEEDIPKEEKLTNPNKINQANSKIISCISFVNLPLGQMQSASLLNQINQFNALEILILQNCGIESLSFLTHLELLRICDLQNNQISRIKNTIIFLKKSPKIEILDLSGNPICKREEWKYIIIANTPRIFSLNGDEVSIDQKMESIKKYGTKEIKRYFEIIRWEYALLSIPEIRVSPGWYPQNIVKLNLPNQQLTEIHIGSLTSLQYLNLRKNLLTSLNGSGIENCAKLTTINLNHNKLKKNIFRVLPFCPSLQNLRLMGNKLKDNYRLHIIYHCRNLKGSNHQPGLLTLDKKNVTMEEYLESLYKIGNFHQFEVSMIRWNLTQIKEFGHYQLRNIPNFTSQIQEMKIQNDLSFISVGKFPSLKVLVLSNNQIINVQGLDELKHLQLLDLSGNPQLQLSSVLRQLQKSHELISVSFAFDREIPQPSKKKKKKNTQYLSVHNQNYRIQVVGSLLIHHPQLSTLDYSIIRFDERIDALSKYHHKNYDKKGVEQYRFSLAIMMKAIPFDQQQFSPEKVKKISNEIQVSEITEIECFKDLGLSNTGTNFNSFVNLEKLNISNNRIKQLVKIGLNGLPNLRILDAKNNLIADSLLKIGELIDSLKNLEMIFLSGNPCMKQRKSRIKLLSSIQCLREVKCRLQVLDYPIELKERIEAWKYSGAPEKDLETLRIESAMFLRTPQNMELNQITELDLSFSQLSSVDISEFVQLEIFLFHNNILQTAKSIFGIEAARDTLRVLDLRNNKLSDMTEIVELTQSLPKLISLGLLGNKFSSKTNTKYRPKMIDHLKQLRNVHSPLRELDGIEITIDEIAQSWDLYTQQKINKNANFADFEEFRFVATVFRRIPQITKDDKMKIEEIDLSSSKLIKIDFSSLSMLKKISLQGNKLTENSLTNSKLDTLQNLEELDLSWNLFKHLKFVCGYLNGISSLISIFILGNPCYLNETKESRIQFFRFFPSVFTTKSALQKLNGNEIEIKEICSGLTEYSRKKNRAYGNLENNRLSLIVYRKQILENSQILDFADFGFSNLFGIQQFTSNLIKLDLSNNKLINLDGIQNLNNLQELNLRNNEFSSLEFIIHFLVPLVQLRKLFLKQSTKEKSKTSDPHKYLEFVCSQIAVLDSVDDLKNPFPLDPRYLFVCKKLEEMTNGMIGNPNQISDIDVSNKQLDSDLFQPILNLLSQLPIVDLKMYGNYWESIPNYRFIVINAIPTLQSLDGVVISLSQRAYALELEEKGTIDKFVGVGIAIDNIVMNFPQYIRKAQEENLQDQTETNQTANLQYAIPQQKKDIKFPGTNRDGFSLNATGKVLKSSFLQPKGKFINKLEIVINFLQFVGLFVSSISEKYWPESFKNVSLIVFPFDIDFNYLMIVFGVDMSFSLQTANFIIFMVIPILILLLYFWRFNKSKWIRIYVENWKKTKFFIFLIWFCLSIISIAICIFAIPPAFISQSKSLTTFQRSMMIFCITFITLIAVIFFINAIIFRKKYTKEKYWYSLVKYKQRVTLFLLTIFYLPLIRIILYNFKCDDDHKKLILRPDENCPNSIKSFSAIQWLSLIFGFIYVFGIPLFFIFTIRKVVKEIDNSFGISNDLKEISQMQKKSKKLNQKEKEEIKKKKKQTEKKYIIAARKYKCAQSYLYSPYKRKYRYFKVIQMMEKFLILLLTVLPFEVTILISITFSIIVFFALVAIFAHPWSDNLEHFMDIVFRLNNSIILFIALLIVTDKLKPDSLLSALFLLLSCFICFSFLLLSLFYSPLRVCIFKSKQKKLKNQEKKEMNQFMDSLVHFPKNSSQIQIDGIELSDLDLESNSQNSIQNHSNFQKENNQMFHSQKSLHHSNRNPKTRSNYSNAFHSLQIEGVDLDKIDDISLENSENSENSENDLENKLNHLKKSSNYTFLKLSGVLKSKVSYSNLLRSRKSVDFLKQTK</sequence>
<evidence type="ECO:0000256" key="3">
    <source>
        <dbReference type="SAM" id="Coils"/>
    </source>
</evidence>
<comment type="caution">
    <text evidence="5">The sequence shown here is derived from an EMBL/GenBank/DDBJ whole genome shotgun (WGS) entry which is preliminary data.</text>
</comment>
<reference evidence="5" key="1">
    <citation type="submission" date="2022-10" db="EMBL/GenBank/DDBJ databases">
        <title>Novel sulphate-reducing endosymbionts in the free-living metamonad Anaeramoeba.</title>
        <authorList>
            <person name="Jerlstrom-Hultqvist J."/>
            <person name="Cepicka I."/>
            <person name="Gallot-Lavallee L."/>
            <person name="Salas-Leiva D."/>
            <person name="Curtis B.A."/>
            <person name="Zahonova K."/>
            <person name="Pipaliya S."/>
            <person name="Dacks J."/>
            <person name="Roger A.J."/>
        </authorList>
    </citation>
    <scope>NUCLEOTIDE SEQUENCE</scope>
    <source>
        <strain evidence="5">BMAN</strain>
    </source>
</reference>
<keyword evidence="1" id="KW-0433">Leucine-rich repeat</keyword>
<organism evidence="5 6">
    <name type="scientific">Anaeramoeba ignava</name>
    <name type="common">Anaerobic marine amoeba</name>
    <dbReference type="NCBI Taxonomy" id="1746090"/>
    <lineage>
        <taxon>Eukaryota</taxon>
        <taxon>Metamonada</taxon>
        <taxon>Anaeramoebidae</taxon>
        <taxon>Anaeramoeba</taxon>
    </lineage>
</organism>
<keyword evidence="4" id="KW-0812">Transmembrane</keyword>
<dbReference type="Pfam" id="PF13855">
    <property type="entry name" value="LRR_8"/>
    <property type="match status" value="1"/>
</dbReference>
<dbReference type="Gene3D" id="3.80.10.10">
    <property type="entry name" value="Ribonuclease Inhibitor"/>
    <property type="match status" value="8"/>
</dbReference>
<keyword evidence="2" id="KW-0677">Repeat</keyword>
<evidence type="ECO:0000256" key="2">
    <source>
        <dbReference type="ARBA" id="ARBA00022737"/>
    </source>
</evidence>
<keyword evidence="4" id="KW-1133">Transmembrane helix</keyword>
<feature type="transmembrane region" description="Helical" evidence="4">
    <location>
        <begin position="1503"/>
        <end position="1524"/>
    </location>
</feature>
<feature type="transmembrane region" description="Helical" evidence="4">
    <location>
        <begin position="1544"/>
        <end position="1570"/>
    </location>
</feature>
<dbReference type="InterPro" id="IPR025875">
    <property type="entry name" value="Leu-rich_rpt_4"/>
</dbReference>
<keyword evidence="6" id="KW-1185">Reference proteome</keyword>
<dbReference type="EMBL" id="JAPDFW010000070">
    <property type="protein sequence ID" value="KAJ5074549.1"/>
    <property type="molecule type" value="Genomic_DNA"/>
</dbReference>
<keyword evidence="3" id="KW-0175">Coiled coil</keyword>
<dbReference type="InterPro" id="IPR032675">
    <property type="entry name" value="LRR_dom_sf"/>
</dbReference>
<dbReference type="OrthoDB" id="266138at2759"/>